<feature type="compositionally biased region" description="Polar residues" evidence="9">
    <location>
        <begin position="305"/>
        <end position="314"/>
    </location>
</feature>
<feature type="compositionally biased region" description="Basic and acidic residues" evidence="9">
    <location>
        <begin position="146"/>
        <end position="167"/>
    </location>
</feature>
<dbReference type="InterPro" id="IPR006447">
    <property type="entry name" value="Myb_dom_plants"/>
</dbReference>
<evidence type="ECO:0008006" key="15">
    <source>
        <dbReference type="Google" id="ProtNLM"/>
    </source>
</evidence>
<feature type="region of interest" description="Disordered" evidence="9">
    <location>
        <begin position="652"/>
        <end position="755"/>
    </location>
</feature>
<dbReference type="Pfam" id="PF26575">
    <property type="entry name" value="HHO5_N"/>
    <property type="match status" value="1"/>
</dbReference>
<dbReference type="Gene3D" id="1.10.10.10">
    <property type="entry name" value="Winged helix-like DNA-binding domain superfamily/Winged helix DNA-binding domain"/>
    <property type="match status" value="1"/>
</dbReference>
<dbReference type="InterPro" id="IPR035979">
    <property type="entry name" value="RBD_domain_sf"/>
</dbReference>
<evidence type="ECO:0000259" key="11">
    <source>
        <dbReference type="PROSITE" id="PS50961"/>
    </source>
</evidence>
<dbReference type="InterPro" id="IPR009057">
    <property type="entry name" value="Homeodomain-like_sf"/>
</dbReference>
<keyword evidence="14" id="KW-1185">Reference proteome</keyword>
<dbReference type="GO" id="GO:0003677">
    <property type="term" value="F:DNA binding"/>
    <property type="evidence" value="ECO:0007669"/>
    <property type="project" value="UniProtKB-KW"/>
</dbReference>
<dbReference type="SMART" id="SM00715">
    <property type="entry name" value="LA"/>
    <property type="match status" value="1"/>
</dbReference>
<feature type="compositionally biased region" description="Basic and acidic residues" evidence="9">
    <location>
        <begin position="336"/>
        <end position="345"/>
    </location>
</feature>
<dbReference type="SUPFAM" id="SSF46689">
    <property type="entry name" value="Homeodomain-like"/>
    <property type="match status" value="1"/>
</dbReference>
<evidence type="ECO:0000256" key="4">
    <source>
        <dbReference type="ARBA" id="ARBA00023125"/>
    </source>
</evidence>
<name>A0AAD1ZIQ0_9LAMI</name>
<dbReference type="GO" id="GO:0006396">
    <property type="term" value="P:RNA processing"/>
    <property type="evidence" value="ECO:0007669"/>
    <property type="project" value="InterPro"/>
</dbReference>
<feature type="domain" description="HTH myb-type" evidence="12">
    <location>
        <begin position="195"/>
        <end position="255"/>
    </location>
</feature>
<feature type="compositionally biased region" description="Basic and acidic residues" evidence="9">
    <location>
        <begin position="363"/>
        <end position="379"/>
    </location>
</feature>
<keyword evidence="3" id="KW-0805">Transcription regulation</keyword>
<dbReference type="InterPro" id="IPR036388">
    <property type="entry name" value="WH-like_DNA-bd_sf"/>
</dbReference>
<dbReference type="Pfam" id="PF00249">
    <property type="entry name" value="Myb_DNA-binding"/>
    <property type="match status" value="1"/>
</dbReference>
<dbReference type="PROSITE" id="PS51294">
    <property type="entry name" value="HTH_MYB"/>
    <property type="match status" value="1"/>
</dbReference>
<dbReference type="PROSITE" id="PS50961">
    <property type="entry name" value="HTH_LA"/>
    <property type="match status" value="1"/>
</dbReference>
<dbReference type="GO" id="GO:1990904">
    <property type="term" value="C:ribonucleoprotein complex"/>
    <property type="evidence" value="ECO:0007669"/>
    <property type="project" value="InterPro"/>
</dbReference>
<reference evidence="13" key="1">
    <citation type="submission" date="2023-05" db="EMBL/GenBank/DDBJ databases">
        <authorList>
            <person name="Huff M."/>
        </authorList>
    </citation>
    <scope>NUCLEOTIDE SEQUENCE</scope>
</reference>
<evidence type="ECO:0000256" key="1">
    <source>
        <dbReference type="ARBA" id="ARBA00004123"/>
    </source>
</evidence>
<dbReference type="PROSITE" id="PS50102">
    <property type="entry name" value="RRM"/>
    <property type="match status" value="1"/>
</dbReference>
<dbReference type="FunFam" id="1.10.10.60:FF:000002">
    <property type="entry name" value="Myb family transcription factor"/>
    <property type="match status" value="1"/>
</dbReference>
<evidence type="ECO:0000256" key="8">
    <source>
        <dbReference type="SAM" id="Coils"/>
    </source>
</evidence>
<dbReference type="InterPro" id="IPR036390">
    <property type="entry name" value="WH_DNA-bd_sf"/>
</dbReference>
<dbReference type="InterPro" id="IPR044787">
    <property type="entry name" value="HHO5-like"/>
</dbReference>
<dbReference type="InterPro" id="IPR006630">
    <property type="entry name" value="La_HTH"/>
</dbReference>
<evidence type="ECO:0000256" key="5">
    <source>
        <dbReference type="ARBA" id="ARBA00023163"/>
    </source>
</evidence>
<dbReference type="CDD" id="cd12288">
    <property type="entry name" value="RRM_La_like_plant"/>
    <property type="match status" value="1"/>
</dbReference>
<proteinExistence type="predicted"/>
<evidence type="ECO:0000259" key="10">
    <source>
        <dbReference type="PROSITE" id="PS50102"/>
    </source>
</evidence>
<dbReference type="Gene3D" id="1.10.10.60">
    <property type="entry name" value="Homeodomain-like"/>
    <property type="match status" value="1"/>
</dbReference>
<feature type="compositionally biased region" description="Polar residues" evidence="9">
    <location>
        <begin position="177"/>
        <end position="194"/>
    </location>
</feature>
<evidence type="ECO:0000256" key="7">
    <source>
        <dbReference type="PROSITE-ProRule" id="PRU00332"/>
    </source>
</evidence>
<accession>A0AAD1ZIQ0</accession>
<gene>
    <name evidence="13" type="ORF">FPE_LOCUS16281</name>
</gene>
<evidence type="ECO:0000313" key="14">
    <source>
        <dbReference type="Proteomes" id="UP000834106"/>
    </source>
</evidence>
<protein>
    <recommendedName>
        <fullName evidence="15">HTH myb-type domain-containing protein</fullName>
    </recommendedName>
</protein>
<dbReference type="NCBIfam" id="TIGR01557">
    <property type="entry name" value="myb_SHAQKYF"/>
    <property type="match status" value="1"/>
</dbReference>
<dbReference type="InterPro" id="IPR017930">
    <property type="entry name" value="Myb_dom"/>
</dbReference>
<dbReference type="InterPro" id="IPR058673">
    <property type="entry name" value="HHO5-like_N"/>
</dbReference>
<evidence type="ECO:0000256" key="3">
    <source>
        <dbReference type="ARBA" id="ARBA00023015"/>
    </source>
</evidence>
<dbReference type="InterPro" id="IPR034878">
    <property type="entry name" value="La-rel_plant_RRM"/>
</dbReference>
<dbReference type="PRINTS" id="PR00302">
    <property type="entry name" value="LUPUSLA"/>
</dbReference>
<evidence type="ECO:0000259" key="12">
    <source>
        <dbReference type="PROSITE" id="PS51294"/>
    </source>
</evidence>
<dbReference type="SUPFAM" id="SSF54928">
    <property type="entry name" value="RNA-binding domain, RBD"/>
    <property type="match status" value="1"/>
</dbReference>
<evidence type="ECO:0000256" key="2">
    <source>
        <dbReference type="ARBA" id="ARBA00022884"/>
    </source>
</evidence>
<evidence type="ECO:0000256" key="6">
    <source>
        <dbReference type="ARBA" id="ARBA00023242"/>
    </source>
</evidence>
<keyword evidence="5" id="KW-0804">Transcription</keyword>
<keyword evidence="6" id="KW-0539">Nucleus</keyword>
<feature type="compositionally biased region" description="Polar residues" evidence="9">
    <location>
        <begin position="259"/>
        <end position="268"/>
    </location>
</feature>
<dbReference type="AlphaFoldDB" id="A0AAD1ZIQ0"/>
<sequence length="791" mass="88309">MGSSELSLTCRQSAMKPYIPKTIGEFLEEVSLISNSSERLSKLDDYVKRLQDEMKKIDAFKRELPLCMLLLADAISTMKGELMHCKKSSTEPILEEFIPLKKISDDSDEKVEVPKDEIVGSSDKINWMSSVQLWNSDNQNPFPDIELGKNKKVLKQDNKRRAEDENNRPVNLMDELLQSSSSSAANGQLNSRAGQQRKQRRCWSPELHRRFVNALQQLGGPQAATPKQIRDLMQVDGLTNDEVKSHLQKYRLHTRKVPPTTSTSSNQPIVLGGQWKSHEQHGESSKQSNSQSGSPQGPLLLAGSSRGTSMTGGNSMEDEDDEKSESRSWKSHIHLPGRDDLDYQRKSTNGEGSGGGDRQVNPSEKKDDGGIKEEEKKNESTTSGSFKFNAAAPEFMPKSQASTQVPISGYIYPLIQYIDGSGGKWIYVSDQETIPHLVTPNANVKGHSGQSHHHSKDVLSDEIRQKIIKQVEYQFSDISMLANEALVKQVNKDPEGFVPIAVVASTKKLKSLNISHQLVARALLSSSKLIVSNDSKKVKRKNRFTDKDKEELQLRTVVAENLPDDHSHQNIEKIFNVVGSVKTIRICQPQEPNSSQSKSDFIISHKLHALVEYENAETAEKAAEKLNNERNWRKGLRVRCLLRRSPKSVLKNRKSDFDGYSDDEEGPVLELQKDSPRQNTSGSVEIKETSVGSKQTWARGQGKSRQRTQFHSMRSLPIPSSHLGSSFIGEVSSRQTAKGPRMPDGTRGFTMGRGKQLVSPSNLFKLSEVRIDTSTEVSHAARVGMPSRYCS</sequence>
<dbReference type="Pfam" id="PF05383">
    <property type="entry name" value="La"/>
    <property type="match status" value="1"/>
</dbReference>
<feature type="compositionally biased region" description="Low complexity" evidence="9">
    <location>
        <begin position="285"/>
        <end position="297"/>
    </location>
</feature>
<keyword evidence="4" id="KW-0238">DNA-binding</keyword>
<dbReference type="PANTHER" id="PTHR31003:SF3">
    <property type="entry name" value="HOMEODOMAIN-LIKE SUPERFAMILY PROTEIN-RELATED"/>
    <property type="match status" value="1"/>
</dbReference>
<dbReference type="EMBL" id="OU503045">
    <property type="protein sequence ID" value="CAI9770009.1"/>
    <property type="molecule type" value="Genomic_DNA"/>
</dbReference>
<dbReference type="InterPro" id="IPR001005">
    <property type="entry name" value="SANT/Myb"/>
</dbReference>
<dbReference type="GO" id="GO:0005634">
    <property type="term" value="C:nucleus"/>
    <property type="evidence" value="ECO:0007669"/>
    <property type="project" value="UniProtKB-SubCell"/>
</dbReference>
<dbReference type="PANTHER" id="PTHR31003">
    <property type="entry name" value="MYB FAMILY TRANSCRIPTION FACTOR"/>
    <property type="match status" value="1"/>
</dbReference>
<dbReference type="InterPro" id="IPR002344">
    <property type="entry name" value="Lupus_La"/>
</dbReference>
<dbReference type="Proteomes" id="UP000834106">
    <property type="component" value="Chromosome 10"/>
</dbReference>
<organism evidence="13 14">
    <name type="scientific">Fraxinus pennsylvanica</name>
    <dbReference type="NCBI Taxonomy" id="56036"/>
    <lineage>
        <taxon>Eukaryota</taxon>
        <taxon>Viridiplantae</taxon>
        <taxon>Streptophyta</taxon>
        <taxon>Embryophyta</taxon>
        <taxon>Tracheophyta</taxon>
        <taxon>Spermatophyta</taxon>
        <taxon>Magnoliopsida</taxon>
        <taxon>eudicotyledons</taxon>
        <taxon>Gunneridae</taxon>
        <taxon>Pentapetalae</taxon>
        <taxon>asterids</taxon>
        <taxon>lamiids</taxon>
        <taxon>Lamiales</taxon>
        <taxon>Oleaceae</taxon>
        <taxon>Oleeae</taxon>
        <taxon>Fraxinus</taxon>
    </lineage>
</organism>
<evidence type="ECO:0000256" key="9">
    <source>
        <dbReference type="SAM" id="MobiDB-lite"/>
    </source>
</evidence>
<feature type="coiled-coil region" evidence="8">
    <location>
        <begin position="33"/>
        <end position="63"/>
    </location>
</feature>
<keyword evidence="2 7" id="KW-0694">RNA-binding</keyword>
<dbReference type="Pfam" id="PF00076">
    <property type="entry name" value="RRM_1"/>
    <property type="match status" value="1"/>
</dbReference>
<feature type="domain" description="HTH La-type RNA-binding" evidence="11">
    <location>
        <begin position="457"/>
        <end position="548"/>
    </location>
</feature>
<dbReference type="GO" id="GO:0003700">
    <property type="term" value="F:DNA-binding transcription factor activity"/>
    <property type="evidence" value="ECO:0007669"/>
    <property type="project" value="InterPro"/>
</dbReference>
<feature type="domain" description="RRM" evidence="10">
    <location>
        <begin position="555"/>
        <end position="645"/>
    </location>
</feature>
<feature type="region of interest" description="Disordered" evidence="9">
    <location>
        <begin position="251"/>
        <end position="385"/>
    </location>
</feature>
<dbReference type="InterPro" id="IPR012677">
    <property type="entry name" value="Nucleotide-bd_a/b_plait_sf"/>
</dbReference>
<comment type="subcellular location">
    <subcellularLocation>
        <location evidence="1">Nucleus</location>
    </subcellularLocation>
</comment>
<feature type="region of interest" description="Disordered" evidence="9">
    <location>
        <begin position="140"/>
        <end position="201"/>
    </location>
</feature>
<dbReference type="SUPFAM" id="SSF46785">
    <property type="entry name" value="Winged helix' DNA-binding domain"/>
    <property type="match status" value="1"/>
</dbReference>
<dbReference type="GO" id="GO:0003723">
    <property type="term" value="F:RNA binding"/>
    <property type="evidence" value="ECO:0007669"/>
    <property type="project" value="UniProtKB-UniRule"/>
</dbReference>
<dbReference type="Gene3D" id="3.30.70.330">
    <property type="match status" value="1"/>
</dbReference>
<dbReference type="InterPro" id="IPR000504">
    <property type="entry name" value="RRM_dom"/>
</dbReference>
<keyword evidence="8" id="KW-0175">Coiled coil</keyword>
<evidence type="ECO:0000313" key="13">
    <source>
        <dbReference type="EMBL" id="CAI9770009.1"/>
    </source>
</evidence>